<dbReference type="RefSeq" id="WP_040270181.1">
    <property type="nucleotide sequence ID" value="NZ_JROO01000004.1"/>
</dbReference>
<comment type="similarity">
    <text evidence="1">Belongs to the AfsR/DnrI/RedD regulatory family.</text>
</comment>
<evidence type="ECO:0000256" key="1">
    <source>
        <dbReference type="ARBA" id="ARBA00005820"/>
    </source>
</evidence>
<dbReference type="InterPro" id="IPR001867">
    <property type="entry name" value="OmpR/PhoB-type_DNA-bd"/>
</dbReference>
<dbReference type="PANTHER" id="PTHR47691">
    <property type="entry name" value="REGULATOR-RELATED"/>
    <property type="match status" value="1"/>
</dbReference>
<dbReference type="GO" id="GO:0006355">
    <property type="term" value="P:regulation of DNA-templated transcription"/>
    <property type="evidence" value="ECO:0007669"/>
    <property type="project" value="InterPro"/>
</dbReference>
<dbReference type="InterPro" id="IPR027417">
    <property type="entry name" value="P-loop_NTPase"/>
</dbReference>
<evidence type="ECO:0000313" key="7">
    <source>
        <dbReference type="Proteomes" id="UP000031675"/>
    </source>
</evidence>
<name>A0A0C2GAA7_9ACTN</name>
<dbReference type="InterPro" id="IPR005158">
    <property type="entry name" value="BTAD"/>
</dbReference>
<protein>
    <recommendedName>
        <fullName evidence="5">OmpR/PhoB-type domain-containing protein</fullName>
    </recommendedName>
</protein>
<dbReference type="Pfam" id="PF00486">
    <property type="entry name" value="Trans_reg_C"/>
    <property type="match status" value="1"/>
</dbReference>
<dbReference type="SUPFAM" id="SSF48452">
    <property type="entry name" value="TPR-like"/>
    <property type="match status" value="1"/>
</dbReference>
<dbReference type="InterPro" id="IPR058852">
    <property type="entry name" value="HTH_77"/>
</dbReference>
<dbReference type="STRING" id="183763.LP52_01835"/>
<sequence>MRFSILGPLAVYSADGAALPIGGARLRRLLVLLLLAPGRTVGSERLVRGIWGEESVPENAGNALQALASRLRRALGDGAPLHGDPTGYRLQVDPASVDLHRFDDLARRGRAARGNGDPVRAEELLGEALALWRGPALPELDESGVAGDTVLRLAASRHSVLLERLRLHLDLGRCDEALPEIEALAARDPRDERPAELLVRALSAASRQAEALAAYDRLRRRLAEDLGIDPSPHMQRLQVRLLRGELHGEGPDAATAQPAPAEPEPAASAPAEPATVQQSGADEPEPRPVKRLPHVLTSFVAREDEVGQVGALLAGERLVTLIGPGGAGKTRLSIEAGSRFVEAPTAPAEGGVWFVELAPLRDGADIPHALLSALGLSEPSGIPLSSGAPPSTGDVFDRVLDYLGERDALLILDNCEHLVAEAAQAAERLLARCPRLRLLATSREPLGIAGERLLAVPSLALPPETTAPGEAGDYAAVRLFAERARAVDPGFTVGEDNVEHVVRICRELDGMPLALELAAARVRAMPVAHLAARLSDRFRLLTNGNRFALPQHQTLQAVVDWSWELLDSDERTLLHRLSVFAGGATLDAVEHVWSPGEGGRDVWSVLFALVDKSLVSADVADDGGEPRYRMLETVRAYGAQRLAESGEEPAVRRAHADYTLGLWSRADPHLRRPEQLGWLELLRLEHDNLTAALRWTIDAGDLACAFDLLHASCWYWQMGNSWSDLVRWCGELLRASGERPPEGRTVAYAYCLAIRSAGADITDQEISAKGMLRAEELLAESGARAEDHPALLQPTLLLGMVGHDRCERIARLDRTAADHADPWMRAAARLFGGLLALHTGSGAEGRGRVFEALDAFRAIGDRWGTTHALTVASGVCHLTDIDREQELLEEGDALAEEIGLNAMRAQFAARRAMTLAEAGRIDAARSAIQQARALTADSDTRLICRVGEAEVAYAGGDPAGAYDIALSLAPEITGMNDVARRQVEPTWLALRSRAAMALGDRRGALADAAAAWTMITPQTAGPACAEVLERLAEVLYGEWPERAAVLLGRAESVRGLANEAGPAVVRVRAHARDALGADGFDRAYAFGAEREPAEVEAWLGSWLSRRGGTRAEDARPAG</sequence>
<gene>
    <name evidence="6" type="ORF">LP52_01835</name>
</gene>
<dbReference type="GO" id="GO:0003677">
    <property type="term" value="F:DNA binding"/>
    <property type="evidence" value="ECO:0007669"/>
    <property type="project" value="UniProtKB-UniRule"/>
</dbReference>
<proteinExistence type="inferred from homology"/>
<dbReference type="SMART" id="SM00862">
    <property type="entry name" value="Trans_reg_C"/>
    <property type="match status" value="1"/>
</dbReference>
<evidence type="ECO:0000256" key="4">
    <source>
        <dbReference type="SAM" id="MobiDB-lite"/>
    </source>
</evidence>
<dbReference type="Pfam" id="PF03704">
    <property type="entry name" value="BTAD"/>
    <property type="match status" value="1"/>
</dbReference>
<dbReference type="GO" id="GO:0016887">
    <property type="term" value="F:ATP hydrolysis activity"/>
    <property type="evidence" value="ECO:0007669"/>
    <property type="project" value="InterPro"/>
</dbReference>
<dbReference type="AlphaFoldDB" id="A0A0C2GAA7"/>
<dbReference type="Proteomes" id="UP000031675">
    <property type="component" value="Unassembled WGS sequence"/>
</dbReference>
<dbReference type="PROSITE" id="PS51755">
    <property type="entry name" value="OMPR_PHOB"/>
    <property type="match status" value="1"/>
</dbReference>
<evidence type="ECO:0000256" key="2">
    <source>
        <dbReference type="ARBA" id="ARBA00023125"/>
    </source>
</evidence>
<accession>A0A0C2GAA7</accession>
<dbReference type="GO" id="GO:0000160">
    <property type="term" value="P:phosphorelay signal transduction system"/>
    <property type="evidence" value="ECO:0007669"/>
    <property type="project" value="InterPro"/>
</dbReference>
<dbReference type="Pfam" id="PF13401">
    <property type="entry name" value="AAA_22"/>
    <property type="match status" value="1"/>
</dbReference>
<dbReference type="Gene3D" id="1.10.10.10">
    <property type="entry name" value="Winged helix-like DNA-binding domain superfamily/Winged helix DNA-binding domain"/>
    <property type="match status" value="1"/>
</dbReference>
<keyword evidence="7" id="KW-1185">Reference proteome</keyword>
<feature type="DNA-binding region" description="OmpR/PhoB-type" evidence="3">
    <location>
        <begin position="1"/>
        <end position="92"/>
    </location>
</feature>
<dbReference type="EMBL" id="JROO01000004">
    <property type="protein sequence ID" value="KII00324.1"/>
    <property type="molecule type" value="Genomic_DNA"/>
</dbReference>
<evidence type="ECO:0000313" key="6">
    <source>
        <dbReference type="EMBL" id="KII00324.1"/>
    </source>
</evidence>
<dbReference type="Pfam" id="PF25872">
    <property type="entry name" value="HTH_77"/>
    <property type="match status" value="1"/>
</dbReference>
<feature type="compositionally biased region" description="Low complexity" evidence="4">
    <location>
        <begin position="251"/>
        <end position="274"/>
    </location>
</feature>
<dbReference type="Gene3D" id="1.25.40.10">
    <property type="entry name" value="Tetratricopeptide repeat domain"/>
    <property type="match status" value="2"/>
</dbReference>
<dbReference type="PANTHER" id="PTHR47691:SF3">
    <property type="entry name" value="HTH-TYPE TRANSCRIPTIONAL REGULATOR RV0890C-RELATED"/>
    <property type="match status" value="1"/>
</dbReference>
<dbReference type="InterPro" id="IPR036388">
    <property type="entry name" value="WH-like_DNA-bd_sf"/>
</dbReference>
<dbReference type="SUPFAM" id="SSF52540">
    <property type="entry name" value="P-loop containing nucleoside triphosphate hydrolases"/>
    <property type="match status" value="1"/>
</dbReference>
<keyword evidence="2 3" id="KW-0238">DNA-binding</keyword>
<feature type="region of interest" description="Disordered" evidence="4">
    <location>
        <begin position="248"/>
        <end position="289"/>
    </location>
</feature>
<organism evidence="6 7">
    <name type="scientific">Streptomonospora alba</name>
    <dbReference type="NCBI Taxonomy" id="183763"/>
    <lineage>
        <taxon>Bacteria</taxon>
        <taxon>Bacillati</taxon>
        <taxon>Actinomycetota</taxon>
        <taxon>Actinomycetes</taxon>
        <taxon>Streptosporangiales</taxon>
        <taxon>Nocardiopsidaceae</taxon>
        <taxon>Streptomonospora</taxon>
    </lineage>
</organism>
<evidence type="ECO:0000259" key="5">
    <source>
        <dbReference type="PROSITE" id="PS51755"/>
    </source>
</evidence>
<comment type="caution">
    <text evidence="6">The sequence shown here is derived from an EMBL/GenBank/DDBJ whole genome shotgun (WGS) entry which is preliminary data.</text>
</comment>
<evidence type="ECO:0000256" key="3">
    <source>
        <dbReference type="PROSITE-ProRule" id="PRU01091"/>
    </source>
</evidence>
<feature type="domain" description="OmpR/PhoB-type" evidence="5">
    <location>
        <begin position="1"/>
        <end position="92"/>
    </location>
</feature>
<dbReference type="Gene3D" id="3.40.50.300">
    <property type="entry name" value="P-loop containing nucleotide triphosphate hydrolases"/>
    <property type="match status" value="1"/>
</dbReference>
<dbReference type="InterPro" id="IPR016032">
    <property type="entry name" value="Sig_transdc_resp-reg_C-effctor"/>
</dbReference>
<dbReference type="CDD" id="cd15831">
    <property type="entry name" value="BTAD"/>
    <property type="match status" value="1"/>
</dbReference>
<dbReference type="InterPro" id="IPR011990">
    <property type="entry name" value="TPR-like_helical_dom_sf"/>
</dbReference>
<reference evidence="7" key="1">
    <citation type="journal article" date="2015" name="Chem. Biol.">
        <title>Structure, bioactivity, and resistance mechanism of streptomonomicin, an unusual lasso Peptide from an understudied halophilic actinomycete.</title>
        <authorList>
            <person name="Metelev M."/>
            <person name="Tietz J.I."/>
            <person name="Melby J.O."/>
            <person name="Blair P.M."/>
            <person name="Zhu L."/>
            <person name="Livnat I."/>
            <person name="Severinov K."/>
            <person name="Mitchell D.A."/>
        </authorList>
    </citation>
    <scope>NUCLEOTIDE SEQUENCE [LARGE SCALE GENOMIC DNA]</scope>
    <source>
        <strain evidence="7">YIM 90003</strain>
    </source>
</reference>
<dbReference type="SUPFAM" id="SSF46894">
    <property type="entry name" value="C-terminal effector domain of the bipartite response regulators"/>
    <property type="match status" value="1"/>
</dbReference>
<dbReference type="InterPro" id="IPR049945">
    <property type="entry name" value="AAA_22"/>
</dbReference>
<dbReference type="SMART" id="SM01043">
    <property type="entry name" value="BTAD"/>
    <property type="match status" value="1"/>
</dbReference>